<comment type="caution">
    <text evidence="2">The sequence shown here is derived from an EMBL/GenBank/DDBJ whole genome shotgun (WGS) entry which is preliminary data.</text>
</comment>
<gene>
    <name evidence="2" type="ORF">E1288_00665</name>
</gene>
<reference evidence="2 3" key="1">
    <citation type="submission" date="2019-03" db="EMBL/GenBank/DDBJ databases">
        <title>Draft genome sequences of novel Actinobacteria.</title>
        <authorList>
            <person name="Sahin N."/>
            <person name="Ay H."/>
            <person name="Saygin H."/>
        </authorList>
    </citation>
    <scope>NUCLEOTIDE SEQUENCE [LARGE SCALE GENOMIC DNA]</scope>
    <source>
        <strain evidence="2 3">7K502</strain>
    </source>
</reference>
<keyword evidence="1" id="KW-0472">Membrane</keyword>
<dbReference type="EMBL" id="SMKW01000001">
    <property type="protein sequence ID" value="TDD56633.1"/>
    <property type="molecule type" value="Genomic_DNA"/>
</dbReference>
<dbReference type="OrthoDB" id="3688063at2"/>
<sequence>MSAEQPKRSREIKPDHVILAFRVIAHLVFPWLAARFVYKPRVGRQRRDRVLDRLAFWRSAVGLLAVLAATNAYLSPFMVLGDNYAKALRTAAFAMLAAPLPFLVLLAVTRSGYRYELLPGGRRMLGRGALALAAFALPLALLFATDGGSYEVTTLAGLLVALIVVAVIGWYAAFCLCTLYWAARTSFWISEIHPLLAPVASSFFVLLITGQEIISLDTKGVPAPLWLGLNLCGVASTLVLAVFEYRHAWLTGYRFRGGPRPVAAPAHRDGTEPTGR</sequence>
<keyword evidence="3" id="KW-1185">Reference proteome</keyword>
<feature type="transmembrane region" description="Helical" evidence="1">
    <location>
        <begin position="195"/>
        <end position="214"/>
    </location>
</feature>
<feature type="transmembrane region" description="Helical" evidence="1">
    <location>
        <begin position="156"/>
        <end position="183"/>
    </location>
</feature>
<keyword evidence="1" id="KW-0812">Transmembrane</keyword>
<evidence type="ECO:0000313" key="3">
    <source>
        <dbReference type="Proteomes" id="UP000294947"/>
    </source>
</evidence>
<feature type="transmembrane region" description="Helical" evidence="1">
    <location>
        <begin position="125"/>
        <end position="144"/>
    </location>
</feature>
<protein>
    <submittedName>
        <fullName evidence="2">Uncharacterized protein</fullName>
    </submittedName>
</protein>
<accession>A0A4R4ZDU6</accession>
<feature type="transmembrane region" description="Helical" evidence="1">
    <location>
        <begin position="59"/>
        <end position="79"/>
    </location>
</feature>
<evidence type="ECO:0000256" key="1">
    <source>
        <dbReference type="SAM" id="Phobius"/>
    </source>
</evidence>
<dbReference type="AlphaFoldDB" id="A0A4R4ZDU6"/>
<organism evidence="2 3">
    <name type="scientific">Saccharopolyspora elongata</name>
    <dbReference type="NCBI Taxonomy" id="2530387"/>
    <lineage>
        <taxon>Bacteria</taxon>
        <taxon>Bacillati</taxon>
        <taxon>Actinomycetota</taxon>
        <taxon>Actinomycetes</taxon>
        <taxon>Pseudonocardiales</taxon>
        <taxon>Pseudonocardiaceae</taxon>
        <taxon>Saccharopolyspora</taxon>
    </lineage>
</organism>
<name>A0A4R4ZDU6_9PSEU</name>
<proteinExistence type="predicted"/>
<dbReference type="RefSeq" id="WP_132479214.1">
    <property type="nucleotide sequence ID" value="NZ_SMKW01000001.1"/>
</dbReference>
<keyword evidence="1" id="KW-1133">Transmembrane helix</keyword>
<feature type="transmembrane region" description="Helical" evidence="1">
    <location>
        <begin position="91"/>
        <end position="113"/>
    </location>
</feature>
<evidence type="ECO:0000313" key="2">
    <source>
        <dbReference type="EMBL" id="TDD56633.1"/>
    </source>
</evidence>
<feature type="transmembrane region" description="Helical" evidence="1">
    <location>
        <begin position="226"/>
        <end position="245"/>
    </location>
</feature>
<dbReference type="Proteomes" id="UP000294947">
    <property type="component" value="Unassembled WGS sequence"/>
</dbReference>